<dbReference type="Gene3D" id="3.30.450.40">
    <property type="match status" value="2"/>
</dbReference>
<accession>A0ABQ6NDJ4</accession>
<dbReference type="InterPro" id="IPR043128">
    <property type="entry name" value="Rev_trsase/Diguanyl_cyclase"/>
</dbReference>
<dbReference type="NCBIfam" id="TIGR00254">
    <property type="entry name" value="GGDEF"/>
    <property type="match status" value="1"/>
</dbReference>
<dbReference type="PROSITE" id="PS50887">
    <property type="entry name" value="GGDEF"/>
    <property type="match status" value="1"/>
</dbReference>
<dbReference type="InterPro" id="IPR050469">
    <property type="entry name" value="Diguanylate_Cyclase"/>
</dbReference>
<reference evidence="2 3" key="1">
    <citation type="submission" date="2023-05" db="EMBL/GenBank/DDBJ databases">
        <title>Draft genome of Paenibacillus sp. CCS26.</title>
        <authorList>
            <person name="Akita H."/>
            <person name="Shinto Y."/>
            <person name="Kimura Z."/>
        </authorList>
    </citation>
    <scope>NUCLEOTIDE SEQUENCE [LARGE SCALE GENOMIC DNA]</scope>
    <source>
        <strain evidence="2 3">CCS26</strain>
    </source>
</reference>
<sequence length="652" mass="73203">MPMADLYNNPQALDETAAAAHRIEEDMRTIWFENEDIQAADEPYLLPLLQESFACWRKDSDEQAMPAGGQFVLLDLNSNVIGSAGTMEINRQAEAIAAARQAAADSMTSSESATEDERKLEAVAVPVLTRSDRRPFCVLVYVTDFLDGAQAKSIAQLSALHFRTCFYRRFEQLYIKDLLLQQKRTDKEASRRDALFLAAKRLYDQFDVTSVLSEMLSSLEQLYPNSIAQLYLSQDHVNGDSRVKPLVFKNAAHDLVAKSFLEGKLVTEQDRDGTKRLAVPMTGKQAAYGVLCLTVNASSWDDADLPAFVLLADTAGTAFENAKLYEQSNLLINELRLINELTKRLNQSLKLKEIFKFASSELLSVFDADYCCVLQLNKEKNQFVVMASNIPAMSSEHFSPEYGFCGIVHRTKEPLIISDYWHTRVVNSKLMDNTGARSLIATPILVDSEVVGVIMVAHKSANFFSYDNYKLLQVMSTHIGLAITNASLHAEVRRMVITDNLTGLHARHYLNEQIQSRQRKDPLGALILVDIDHFKQINDTFGHQVGDQILVQVSSIIRSSIRQGDIAARWGGEELAVYLPGIRSEQAYRIAERIRTHVEAETQPVVTVSCGVSEWTFENEKISVESLFYRADMALYEAKNNGRNRIYIGQAN</sequence>
<proteinExistence type="predicted"/>
<organism evidence="2 3">
    <name type="scientific">Paenibacillus glycanilyticus</name>
    <dbReference type="NCBI Taxonomy" id="126569"/>
    <lineage>
        <taxon>Bacteria</taxon>
        <taxon>Bacillati</taxon>
        <taxon>Bacillota</taxon>
        <taxon>Bacilli</taxon>
        <taxon>Bacillales</taxon>
        <taxon>Paenibacillaceae</taxon>
        <taxon>Paenibacillus</taxon>
    </lineage>
</organism>
<dbReference type="Pfam" id="PF01590">
    <property type="entry name" value="GAF"/>
    <property type="match status" value="1"/>
</dbReference>
<dbReference type="Gene3D" id="3.30.70.270">
    <property type="match status" value="1"/>
</dbReference>
<evidence type="ECO:0000313" key="3">
    <source>
        <dbReference type="Proteomes" id="UP001285921"/>
    </source>
</evidence>
<gene>
    <name evidence="2" type="ORF">PghCCS26_02120</name>
</gene>
<dbReference type="InterPro" id="IPR000160">
    <property type="entry name" value="GGDEF_dom"/>
</dbReference>
<dbReference type="EMBL" id="BTCL01000001">
    <property type="protein sequence ID" value="GMK43085.1"/>
    <property type="molecule type" value="Genomic_DNA"/>
</dbReference>
<dbReference type="SMART" id="SM00267">
    <property type="entry name" value="GGDEF"/>
    <property type="match status" value="1"/>
</dbReference>
<evidence type="ECO:0000259" key="1">
    <source>
        <dbReference type="PROSITE" id="PS50887"/>
    </source>
</evidence>
<dbReference type="InterPro" id="IPR029016">
    <property type="entry name" value="GAF-like_dom_sf"/>
</dbReference>
<dbReference type="InterPro" id="IPR029787">
    <property type="entry name" value="Nucleotide_cyclase"/>
</dbReference>
<keyword evidence="3" id="KW-1185">Reference proteome</keyword>
<protein>
    <recommendedName>
        <fullName evidence="1">GGDEF domain-containing protein</fullName>
    </recommendedName>
</protein>
<dbReference type="Proteomes" id="UP001285921">
    <property type="component" value="Unassembled WGS sequence"/>
</dbReference>
<dbReference type="InterPro" id="IPR003018">
    <property type="entry name" value="GAF"/>
</dbReference>
<dbReference type="SMART" id="SM00065">
    <property type="entry name" value="GAF"/>
    <property type="match status" value="2"/>
</dbReference>
<name>A0ABQ6NDJ4_9BACL</name>
<dbReference type="CDD" id="cd01949">
    <property type="entry name" value="GGDEF"/>
    <property type="match status" value="1"/>
</dbReference>
<comment type="caution">
    <text evidence="2">The sequence shown here is derived from an EMBL/GenBank/DDBJ whole genome shotgun (WGS) entry which is preliminary data.</text>
</comment>
<dbReference type="SUPFAM" id="SSF55073">
    <property type="entry name" value="Nucleotide cyclase"/>
    <property type="match status" value="1"/>
</dbReference>
<feature type="domain" description="GGDEF" evidence="1">
    <location>
        <begin position="522"/>
        <end position="651"/>
    </location>
</feature>
<evidence type="ECO:0000313" key="2">
    <source>
        <dbReference type="EMBL" id="GMK43085.1"/>
    </source>
</evidence>
<dbReference type="SUPFAM" id="SSF55781">
    <property type="entry name" value="GAF domain-like"/>
    <property type="match status" value="2"/>
</dbReference>
<dbReference type="PANTHER" id="PTHR45138:SF9">
    <property type="entry name" value="DIGUANYLATE CYCLASE DGCM-RELATED"/>
    <property type="match status" value="1"/>
</dbReference>
<dbReference type="Pfam" id="PF00990">
    <property type="entry name" value="GGDEF"/>
    <property type="match status" value="1"/>
</dbReference>
<dbReference type="PANTHER" id="PTHR45138">
    <property type="entry name" value="REGULATORY COMPONENTS OF SENSORY TRANSDUCTION SYSTEM"/>
    <property type="match status" value="1"/>
</dbReference>